<accession>A0A3M7S9H4</accession>
<dbReference type="Proteomes" id="UP000276133">
    <property type="component" value="Unassembled WGS sequence"/>
</dbReference>
<reference evidence="2 3" key="1">
    <citation type="journal article" date="2018" name="Sci. Rep.">
        <title>Genomic signatures of local adaptation to the degree of environmental predictability in rotifers.</title>
        <authorList>
            <person name="Franch-Gras L."/>
            <person name="Hahn C."/>
            <person name="Garcia-Roger E.M."/>
            <person name="Carmona M.J."/>
            <person name="Serra M."/>
            <person name="Gomez A."/>
        </authorList>
    </citation>
    <scope>NUCLEOTIDE SEQUENCE [LARGE SCALE GENOMIC DNA]</scope>
    <source>
        <strain evidence="2">HYR1</strain>
    </source>
</reference>
<evidence type="ECO:0000313" key="3">
    <source>
        <dbReference type="Proteomes" id="UP000276133"/>
    </source>
</evidence>
<gene>
    <name evidence="2" type="ORF">BpHYR1_043868</name>
</gene>
<sequence>MHKKILANSKKIKLKGLRFGLSFRFISQNKEIQNRGRTVSYACLNLLISFYWITNTTNQFIKRKNMNLKRKIKYSRFLVLI</sequence>
<name>A0A3M7S9H4_BRAPC</name>
<comment type="caution">
    <text evidence="2">The sequence shown here is derived from an EMBL/GenBank/DDBJ whole genome shotgun (WGS) entry which is preliminary data.</text>
</comment>
<organism evidence="2 3">
    <name type="scientific">Brachionus plicatilis</name>
    <name type="common">Marine rotifer</name>
    <name type="synonym">Brachionus muelleri</name>
    <dbReference type="NCBI Taxonomy" id="10195"/>
    <lineage>
        <taxon>Eukaryota</taxon>
        <taxon>Metazoa</taxon>
        <taxon>Spiralia</taxon>
        <taxon>Gnathifera</taxon>
        <taxon>Rotifera</taxon>
        <taxon>Eurotatoria</taxon>
        <taxon>Monogononta</taxon>
        <taxon>Pseudotrocha</taxon>
        <taxon>Ploima</taxon>
        <taxon>Brachionidae</taxon>
        <taxon>Brachionus</taxon>
    </lineage>
</organism>
<feature type="transmembrane region" description="Helical" evidence="1">
    <location>
        <begin position="39"/>
        <end position="61"/>
    </location>
</feature>
<evidence type="ECO:0000256" key="1">
    <source>
        <dbReference type="SAM" id="Phobius"/>
    </source>
</evidence>
<keyword evidence="1" id="KW-0472">Membrane</keyword>
<keyword evidence="1" id="KW-0812">Transmembrane</keyword>
<protein>
    <submittedName>
        <fullName evidence="2">Uncharacterized protein</fullName>
    </submittedName>
</protein>
<keyword evidence="3" id="KW-1185">Reference proteome</keyword>
<evidence type="ECO:0000313" key="2">
    <source>
        <dbReference type="EMBL" id="RNA32444.1"/>
    </source>
</evidence>
<dbReference type="AlphaFoldDB" id="A0A3M7S9H4"/>
<proteinExistence type="predicted"/>
<dbReference type="EMBL" id="REGN01001796">
    <property type="protein sequence ID" value="RNA32444.1"/>
    <property type="molecule type" value="Genomic_DNA"/>
</dbReference>
<keyword evidence="1" id="KW-1133">Transmembrane helix</keyword>